<evidence type="ECO:0000313" key="3">
    <source>
        <dbReference type="Proteomes" id="UP001379533"/>
    </source>
</evidence>
<protein>
    <recommendedName>
        <fullName evidence="4">Mannosyltransferase</fullName>
    </recommendedName>
</protein>
<dbReference type="Proteomes" id="UP001379533">
    <property type="component" value="Chromosome"/>
</dbReference>
<name>A0ABZ2KFK0_9BACT</name>
<keyword evidence="1" id="KW-0812">Transmembrane</keyword>
<evidence type="ECO:0000313" key="2">
    <source>
        <dbReference type="EMBL" id="WXA97443.1"/>
    </source>
</evidence>
<dbReference type="EMBL" id="CP089982">
    <property type="protein sequence ID" value="WXA97443.1"/>
    <property type="molecule type" value="Genomic_DNA"/>
</dbReference>
<feature type="transmembrane region" description="Helical" evidence="1">
    <location>
        <begin position="252"/>
        <end position="270"/>
    </location>
</feature>
<evidence type="ECO:0008006" key="4">
    <source>
        <dbReference type="Google" id="ProtNLM"/>
    </source>
</evidence>
<organism evidence="2 3">
    <name type="scientific">Pendulispora brunnea</name>
    <dbReference type="NCBI Taxonomy" id="2905690"/>
    <lineage>
        <taxon>Bacteria</taxon>
        <taxon>Pseudomonadati</taxon>
        <taxon>Myxococcota</taxon>
        <taxon>Myxococcia</taxon>
        <taxon>Myxococcales</taxon>
        <taxon>Sorangiineae</taxon>
        <taxon>Pendulisporaceae</taxon>
        <taxon>Pendulispora</taxon>
    </lineage>
</organism>
<feature type="transmembrane region" description="Helical" evidence="1">
    <location>
        <begin position="223"/>
        <end position="245"/>
    </location>
</feature>
<proteinExistence type="predicted"/>
<dbReference type="RefSeq" id="WP_394848061.1">
    <property type="nucleotide sequence ID" value="NZ_CP089982.1"/>
</dbReference>
<keyword evidence="3" id="KW-1185">Reference proteome</keyword>
<keyword evidence="1" id="KW-1133">Transmembrane helix</keyword>
<sequence length="457" mass="46862">MKKLDVAWAFAGVVVALVPCLFMWGFTVDDALISVRYARHLASGAGYRFNAGGPVTDGVTPLPWPWMLAVVGRRPALDVLICAKYMGLTAWSASGAALGVAVGRAQAATWFKAAALGSVALSLPVAAHAVSGMETAMAMACATGAVLCADGHRRASAVLAGLAAAFRPEMAPWALVMGVGAGWTNAPLAFAPFLGCALVRLAVFGRAAPLAVLAKPSDLAHGAVYALVALIVTATPALAMAPWGIFRGARGVKVTALAALAHVAAIVAVGGDWMPYARLMAPVVPSLAWVGVRVFPHVHRGAAAARAGLALLVGAANFANAGPAGRGVGDDRRALIELARPRLEGLGSVAAVDIGWVSAATEATVIDLAGVTDPDVAVLPGGHTSKRVDAALLLSKNPGALLFHVRGSVPADWRDARYAYAVEARLAHSELIASHYAPRAFLALGRTGTGYLLLVRK</sequence>
<gene>
    <name evidence="2" type="ORF">LZC95_11420</name>
</gene>
<reference evidence="2 3" key="1">
    <citation type="submission" date="2021-12" db="EMBL/GenBank/DDBJ databases">
        <title>Discovery of the Pendulisporaceae a myxobacterial family with distinct sporulation behavior and unique specialized metabolism.</title>
        <authorList>
            <person name="Garcia R."/>
            <person name="Popoff A."/>
            <person name="Bader C.D."/>
            <person name="Loehr J."/>
            <person name="Walesch S."/>
            <person name="Walt C."/>
            <person name="Boldt J."/>
            <person name="Bunk B."/>
            <person name="Haeckl F.J.F.P.J."/>
            <person name="Gunesch A.P."/>
            <person name="Birkelbach J."/>
            <person name="Nuebel U."/>
            <person name="Pietschmann T."/>
            <person name="Bach T."/>
            <person name="Mueller R."/>
        </authorList>
    </citation>
    <scope>NUCLEOTIDE SEQUENCE [LARGE SCALE GENOMIC DNA]</scope>
    <source>
        <strain evidence="2 3">MSr12523</strain>
    </source>
</reference>
<accession>A0ABZ2KFK0</accession>
<evidence type="ECO:0000256" key="1">
    <source>
        <dbReference type="SAM" id="Phobius"/>
    </source>
</evidence>
<feature type="transmembrane region" description="Helical" evidence="1">
    <location>
        <begin position="6"/>
        <end position="26"/>
    </location>
</feature>
<feature type="transmembrane region" description="Helical" evidence="1">
    <location>
        <begin position="173"/>
        <end position="203"/>
    </location>
</feature>
<keyword evidence="1" id="KW-0472">Membrane</keyword>